<dbReference type="GO" id="GO:0030267">
    <property type="term" value="F:glyoxylate reductase (NADPH) activity"/>
    <property type="evidence" value="ECO:0007669"/>
    <property type="project" value="TreeGrafter"/>
</dbReference>
<keyword evidence="1" id="KW-0521">NADP</keyword>
<dbReference type="FunFam" id="3.40.50.720:FF:000213">
    <property type="entry name" value="Putative 2-hydroxyacid dehydrogenase"/>
    <property type="match status" value="1"/>
</dbReference>
<comment type="caution">
    <text evidence="7">The sequence shown here is derived from an EMBL/GenBank/DDBJ whole genome shotgun (WGS) entry which is preliminary data.</text>
</comment>
<keyword evidence="3" id="KW-0520">NAD</keyword>
<accession>A0A4R3M542</accession>
<name>A0A4R3M542_9HYPH</name>
<dbReference type="GO" id="GO:0016618">
    <property type="term" value="F:hydroxypyruvate reductase [NAD(P)H] activity"/>
    <property type="evidence" value="ECO:0007669"/>
    <property type="project" value="TreeGrafter"/>
</dbReference>
<evidence type="ECO:0000256" key="1">
    <source>
        <dbReference type="ARBA" id="ARBA00022857"/>
    </source>
</evidence>
<gene>
    <name evidence="7" type="ORF">EDC64_101664</name>
</gene>
<dbReference type="EMBL" id="SMAI01000001">
    <property type="protein sequence ID" value="TCT08142.1"/>
    <property type="molecule type" value="Genomic_DNA"/>
</dbReference>
<evidence type="ECO:0000256" key="3">
    <source>
        <dbReference type="ARBA" id="ARBA00023027"/>
    </source>
</evidence>
<dbReference type="Pfam" id="PF00389">
    <property type="entry name" value="2-Hacid_dh"/>
    <property type="match status" value="1"/>
</dbReference>
<evidence type="ECO:0000259" key="5">
    <source>
        <dbReference type="Pfam" id="PF00389"/>
    </source>
</evidence>
<dbReference type="SUPFAM" id="SSF51735">
    <property type="entry name" value="NAD(P)-binding Rossmann-fold domains"/>
    <property type="match status" value="1"/>
</dbReference>
<proteinExistence type="inferred from homology"/>
<dbReference type="Gene3D" id="3.40.50.720">
    <property type="entry name" value="NAD(P)-binding Rossmann-like Domain"/>
    <property type="match status" value="2"/>
</dbReference>
<dbReference type="OrthoDB" id="9793626at2"/>
<dbReference type="InterPro" id="IPR006139">
    <property type="entry name" value="D-isomer_2_OHA_DH_cat_dom"/>
</dbReference>
<reference evidence="7 8" key="1">
    <citation type="submission" date="2019-03" db="EMBL/GenBank/DDBJ databases">
        <title>Genomic Encyclopedia of Type Strains, Phase IV (KMG-IV): sequencing the most valuable type-strain genomes for metagenomic binning, comparative biology and taxonomic classification.</title>
        <authorList>
            <person name="Goeker M."/>
        </authorList>
    </citation>
    <scope>NUCLEOTIDE SEQUENCE [LARGE SCALE GENOMIC DNA]</scope>
    <source>
        <strain evidence="7 8">DSM 9035</strain>
    </source>
</reference>
<keyword evidence="8" id="KW-1185">Reference proteome</keyword>
<dbReference type="SUPFAM" id="SSF52283">
    <property type="entry name" value="Formate/glycerate dehydrogenase catalytic domain-like"/>
    <property type="match status" value="1"/>
</dbReference>
<dbReference type="GO" id="GO:0005829">
    <property type="term" value="C:cytosol"/>
    <property type="evidence" value="ECO:0007669"/>
    <property type="project" value="TreeGrafter"/>
</dbReference>
<dbReference type="PANTHER" id="PTHR10996:SF178">
    <property type="entry name" value="2-HYDROXYACID DEHYDROGENASE YGL185C-RELATED"/>
    <property type="match status" value="1"/>
</dbReference>
<dbReference type="GO" id="GO:0051287">
    <property type="term" value="F:NAD binding"/>
    <property type="evidence" value="ECO:0007669"/>
    <property type="project" value="InterPro"/>
</dbReference>
<dbReference type="InterPro" id="IPR050223">
    <property type="entry name" value="D-isomer_2-hydroxyacid_DH"/>
</dbReference>
<feature type="domain" description="D-isomer specific 2-hydroxyacid dehydrogenase catalytic" evidence="5">
    <location>
        <begin position="46"/>
        <end position="313"/>
    </location>
</feature>
<dbReference type="RefSeq" id="WP_132029785.1">
    <property type="nucleotide sequence ID" value="NZ_SMAI01000001.1"/>
</dbReference>
<dbReference type="InterPro" id="IPR036291">
    <property type="entry name" value="NAD(P)-bd_dom_sf"/>
</dbReference>
<evidence type="ECO:0000256" key="2">
    <source>
        <dbReference type="ARBA" id="ARBA00023002"/>
    </source>
</evidence>
<dbReference type="CDD" id="cd12156">
    <property type="entry name" value="HPPR"/>
    <property type="match status" value="1"/>
</dbReference>
<evidence type="ECO:0000313" key="8">
    <source>
        <dbReference type="Proteomes" id="UP000294664"/>
    </source>
</evidence>
<keyword evidence="2 4" id="KW-0560">Oxidoreductase</keyword>
<evidence type="ECO:0000259" key="6">
    <source>
        <dbReference type="Pfam" id="PF02826"/>
    </source>
</evidence>
<dbReference type="Proteomes" id="UP000294664">
    <property type="component" value="Unassembled WGS sequence"/>
</dbReference>
<evidence type="ECO:0000256" key="4">
    <source>
        <dbReference type="RuleBase" id="RU003719"/>
    </source>
</evidence>
<sequence>MTADPRPVLLLTGTIMDKVVEPQLMPQFQLIGGDDVEGAVAAHGAAVRGVVTRGRLPVTDALMARLPKLEIVANFGVGYDTVDAAAAARRGVVVTNTPDVLNEEVADLTLGLLLATVREIPQSDRYLRAGKWASAPFPLGATLRDRSVGLVGMGRIGQAIARRLAAFGLPIAYHSRNPAPDVPYRHYPNLADLARDVDTLILILPGGPATRGLVDAEILAALGPRGILINVARGSVVDEPALIAALEAGTILAAGLDVFADEPNVPEALRARDNVVLLPHVGSATHFTRAAMGQLVVDNLRAWFKGAGPVTPVAETPWPPRGA</sequence>
<comment type="similarity">
    <text evidence="4">Belongs to the D-isomer specific 2-hydroxyacid dehydrogenase family.</text>
</comment>
<evidence type="ECO:0000313" key="7">
    <source>
        <dbReference type="EMBL" id="TCT08142.1"/>
    </source>
</evidence>
<dbReference type="PANTHER" id="PTHR10996">
    <property type="entry name" value="2-HYDROXYACID DEHYDROGENASE-RELATED"/>
    <property type="match status" value="1"/>
</dbReference>
<organism evidence="7 8">
    <name type="scientific">Aquabacter spiritensis</name>
    <dbReference type="NCBI Taxonomy" id="933073"/>
    <lineage>
        <taxon>Bacteria</taxon>
        <taxon>Pseudomonadati</taxon>
        <taxon>Pseudomonadota</taxon>
        <taxon>Alphaproteobacteria</taxon>
        <taxon>Hyphomicrobiales</taxon>
        <taxon>Xanthobacteraceae</taxon>
        <taxon>Aquabacter</taxon>
    </lineage>
</organism>
<feature type="domain" description="D-isomer specific 2-hydroxyacid dehydrogenase NAD-binding" evidence="6">
    <location>
        <begin position="110"/>
        <end position="282"/>
    </location>
</feature>
<dbReference type="Pfam" id="PF02826">
    <property type="entry name" value="2-Hacid_dh_C"/>
    <property type="match status" value="1"/>
</dbReference>
<protein>
    <submittedName>
        <fullName evidence="7">Lactate dehydrogenase-like 2-hydroxyacid dehydrogenase</fullName>
    </submittedName>
</protein>
<dbReference type="AlphaFoldDB" id="A0A4R3M542"/>
<dbReference type="InterPro" id="IPR006140">
    <property type="entry name" value="D-isomer_DH_NAD-bd"/>
</dbReference>